<name>A0ACD5TF80_AVESA</name>
<keyword evidence="2" id="KW-1185">Reference proteome</keyword>
<proteinExistence type="predicted"/>
<reference evidence="1" key="2">
    <citation type="submission" date="2025-09" db="UniProtKB">
        <authorList>
            <consortium name="EnsemblPlants"/>
        </authorList>
    </citation>
    <scope>IDENTIFICATION</scope>
</reference>
<accession>A0ACD5TF80</accession>
<evidence type="ECO:0000313" key="2">
    <source>
        <dbReference type="Proteomes" id="UP001732700"/>
    </source>
</evidence>
<dbReference type="Proteomes" id="UP001732700">
    <property type="component" value="Chromosome 1A"/>
</dbReference>
<organism evidence="1 2">
    <name type="scientific">Avena sativa</name>
    <name type="common">Oat</name>
    <dbReference type="NCBI Taxonomy" id="4498"/>
    <lineage>
        <taxon>Eukaryota</taxon>
        <taxon>Viridiplantae</taxon>
        <taxon>Streptophyta</taxon>
        <taxon>Embryophyta</taxon>
        <taxon>Tracheophyta</taxon>
        <taxon>Spermatophyta</taxon>
        <taxon>Magnoliopsida</taxon>
        <taxon>Liliopsida</taxon>
        <taxon>Poales</taxon>
        <taxon>Poaceae</taxon>
        <taxon>BOP clade</taxon>
        <taxon>Pooideae</taxon>
        <taxon>Poodae</taxon>
        <taxon>Poeae</taxon>
        <taxon>Poeae Chloroplast Group 1 (Aveneae type)</taxon>
        <taxon>Aveninae</taxon>
        <taxon>Avena</taxon>
    </lineage>
</organism>
<sequence length="589" mass="65695">MAERSQPIKRCAVAGNPRFPGGGGDRISGLANDLLGHILSFLPAVEAVRSSALSRRWRRAWTHTPDLKISDELHQDGFLDLARAVLAQYGAPDIPSLNVTISCRRWRRAWTHTPDLKISDELHQDGFLDLARAVLAQYGAPDIPSLNVTISCRSNLGPATAAWLRDAMAGVVGSICVNIDRYSLDQQLVLPRSLQAKAMSLNLSANFHYKPLLIFPEPAGAAAFERLAELSLSNVSLQIDGLGEFLSSFFPQLRKLHLRNVYNVTRKGVLNERPLILHMDMLEDLEVGIYQLMLLQVVAARLRLLTVSCHSFQSMAALTTDTMVTISAPRLEVISWSSRFPKQLNFLTDVRCVRRLAGLLVYWPDISRIEYSLPDLVHFIQTCSGADQLDVSVDIPHGRNPSMLAKEDFIECIPCLPNIRTLSLTIVTILRKLQCPIGPSVFSFLRRCPNLTLLHIDLSTLHQLTRQDRYNHVFPDDDDKTGAAKPCQGRELDPWKPPKDQVQLVSLRKIRISGFFGTDPEMELADLLFGVGATLPALERISISSFAQLSGRVDMIALKMKAWFPLAGGHWEISPLEEIIWTKNVDGLL</sequence>
<evidence type="ECO:0000313" key="1">
    <source>
        <dbReference type="EnsemblPlants" id="AVESA.00010b.r2.1AG0042430.1.CDS"/>
    </source>
</evidence>
<dbReference type="EnsemblPlants" id="AVESA.00010b.r2.1AG0042430.1">
    <property type="protein sequence ID" value="AVESA.00010b.r2.1AG0042430.1.CDS"/>
    <property type="gene ID" value="AVESA.00010b.r2.1AG0042430"/>
</dbReference>
<protein>
    <submittedName>
        <fullName evidence="1">Uncharacterized protein</fullName>
    </submittedName>
</protein>
<reference evidence="1" key="1">
    <citation type="submission" date="2021-05" db="EMBL/GenBank/DDBJ databases">
        <authorList>
            <person name="Scholz U."/>
            <person name="Mascher M."/>
            <person name="Fiebig A."/>
        </authorList>
    </citation>
    <scope>NUCLEOTIDE SEQUENCE [LARGE SCALE GENOMIC DNA]</scope>
</reference>